<dbReference type="Proteomes" id="UP001276854">
    <property type="component" value="Unassembled WGS sequence"/>
</dbReference>
<dbReference type="RefSeq" id="WP_318066603.1">
    <property type="nucleotide sequence ID" value="NZ_JAWONS010000324.1"/>
</dbReference>
<sequence length="327" mass="38012">MNSLTKNNQSEETLLRLIRHAFPHAFCTNIEELTEGYFNVAYKISLDHVPSCILKIAPPKDAPVMSYEKNIMMSEVLSMRMVKEQSDVPVAEVLFYDDSLTQLNSPYFFMEILDGASLHSILPSLSASVKSEIRTETGRWNRKINGIKGSKFGYPGQPALQGSDWHQVFALMIELAFSDAERLSIDLKISREQLFEDLDRSKELFAEVKVPVLVHWDLWDGNIFVKNDHITGIIDWERSLWADPLMEAGFRTYGTDRDFYKGYGIDRLSEKEYLRALWYDVYTMLLVSQECDYRQYETRDMYHWASGHLVEKFNELHRAIHSIDKPE</sequence>
<dbReference type="PANTHER" id="PTHR21310">
    <property type="entry name" value="AMINOGLYCOSIDE PHOSPHOTRANSFERASE-RELATED-RELATED"/>
    <property type="match status" value="1"/>
</dbReference>
<accession>A0ABU4GS31</accession>
<keyword evidence="2" id="KW-0808">Transferase</keyword>
<dbReference type="EMBL" id="JAWONS010000324">
    <property type="protein sequence ID" value="MDW2800444.1"/>
    <property type="molecule type" value="Genomic_DNA"/>
</dbReference>
<evidence type="ECO:0000259" key="1">
    <source>
        <dbReference type="Pfam" id="PF01636"/>
    </source>
</evidence>
<dbReference type="Gene3D" id="3.30.200.20">
    <property type="entry name" value="Phosphorylase Kinase, domain 1"/>
    <property type="match status" value="1"/>
</dbReference>
<reference evidence="2 3" key="1">
    <citation type="submission" date="2023-10" db="EMBL/GenBank/DDBJ databases">
        <title>A novel Glycoside Hydrolase 43-Like Enzyme from Clostrdium boliviensis is an Endo-xylanase, and a Candidate for Xylooligosaccharides Production from Different Xylan Substrates.</title>
        <authorList>
            <person name="Alvarez M.T."/>
            <person name="Rocabado-Villegas L.R."/>
            <person name="Salas-Veizaga D.M."/>
            <person name="Linares-Pasten J.A."/>
            <person name="Gudmundsdottir E.E."/>
            <person name="Hreggvidsson G.O."/>
            <person name="Adlercreutz P."/>
            <person name="Nordberg Karlsson E."/>
        </authorList>
    </citation>
    <scope>NUCLEOTIDE SEQUENCE [LARGE SCALE GENOMIC DNA]</scope>
    <source>
        <strain evidence="2 3">E-1</strain>
    </source>
</reference>
<dbReference type="InterPro" id="IPR051678">
    <property type="entry name" value="AGP_Transferase"/>
</dbReference>
<feature type="domain" description="Aminoglycoside phosphotransferase" evidence="1">
    <location>
        <begin position="30"/>
        <end position="249"/>
    </location>
</feature>
<organism evidence="2 3">
    <name type="scientific">Clostridium boliviensis</name>
    <dbReference type="NCBI Taxonomy" id="318465"/>
    <lineage>
        <taxon>Bacteria</taxon>
        <taxon>Bacillati</taxon>
        <taxon>Bacillota</taxon>
        <taxon>Clostridia</taxon>
        <taxon>Eubacteriales</taxon>
        <taxon>Clostridiaceae</taxon>
        <taxon>Clostridium</taxon>
    </lineage>
</organism>
<dbReference type="InterPro" id="IPR011009">
    <property type="entry name" value="Kinase-like_dom_sf"/>
</dbReference>
<protein>
    <submittedName>
        <fullName evidence="2">Aminoglycoside phosphotransferase family protein</fullName>
        <ecNumber evidence="2">2.7.1.-</ecNumber>
    </submittedName>
</protein>
<evidence type="ECO:0000313" key="3">
    <source>
        <dbReference type="Proteomes" id="UP001276854"/>
    </source>
</evidence>
<dbReference type="PANTHER" id="PTHR21310:SF15">
    <property type="entry name" value="AMINOGLYCOSIDE PHOSPHOTRANSFERASE DOMAIN-CONTAINING PROTEIN"/>
    <property type="match status" value="1"/>
</dbReference>
<dbReference type="Pfam" id="PF01636">
    <property type="entry name" value="APH"/>
    <property type="match status" value="1"/>
</dbReference>
<dbReference type="Gene3D" id="3.90.1200.10">
    <property type="match status" value="1"/>
</dbReference>
<comment type="caution">
    <text evidence="2">The sequence shown here is derived from an EMBL/GenBank/DDBJ whole genome shotgun (WGS) entry which is preliminary data.</text>
</comment>
<proteinExistence type="predicted"/>
<dbReference type="InterPro" id="IPR002575">
    <property type="entry name" value="Aminoglycoside_PTrfase"/>
</dbReference>
<evidence type="ECO:0000313" key="2">
    <source>
        <dbReference type="EMBL" id="MDW2800444.1"/>
    </source>
</evidence>
<dbReference type="EC" id="2.7.1.-" evidence="2"/>
<name>A0ABU4GS31_9CLOT</name>
<gene>
    <name evidence="2" type="ORF">RZO55_23020</name>
</gene>
<keyword evidence="3" id="KW-1185">Reference proteome</keyword>
<dbReference type="SUPFAM" id="SSF56112">
    <property type="entry name" value="Protein kinase-like (PK-like)"/>
    <property type="match status" value="1"/>
</dbReference>
<dbReference type="GO" id="GO:0016740">
    <property type="term" value="F:transferase activity"/>
    <property type="evidence" value="ECO:0007669"/>
    <property type="project" value="UniProtKB-KW"/>
</dbReference>